<evidence type="ECO:0000313" key="3">
    <source>
        <dbReference type="Proteomes" id="UP000572817"/>
    </source>
</evidence>
<proteinExistence type="predicted"/>
<evidence type="ECO:0000313" key="1">
    <source>
        <dbReference type="EMBL" id="KAF4301496.1"/>
    </source>
</evidence>
<sequence>MVVRYSQKVRNDVTDLIKAGTSDEDIIKQTGISSRTLRCWRRDVQYRGVAGGTLNQKPGRPATIQVHIEEAIRDYLLSRPDASYDEVLWFIFDEFDILISRWTLHRLYESRGWEKDYLRRRALDHAALYRAAWLNTVRDLHTYQVVFVD</sequence>
<protein>
    <submittedName>
        <fullName evidence="1">Uncharacterized protein</fullName>
    </submittedName>
</protein>
<dbReference type="SUPFAM" id="SSF46689">
    <property type="entry name" value="Homeodomain-like"/>
    <property type="match status" value="1"/>
</dbReference>
<evidence type="ECO:0000313" key="2">
    <source>
        <dbReference type="EMBL" id="KAF4305694.1"/>
    </source>
</evidence>
<dbReference type="AlphaFoldDB" id="A0A8H4N0E6"/>
<dbReference type="InterPro" id="IPR009057">
    <property type="entry name" value="Homeodomain-like_sf"/>
</dbReference>
<comment type="caution">
    <text evidence="1">The sequence shown here is derived from an EMBL/GenBank/DDBJ whole genome shotgun (WGS) entry which is preliminary data.</text>
</comment>
<organism evidence="1 3">
    <name type="scientific">Botryosphaeria dothidea</name>
    <dbReference type="NCBI Taxonomy" id="55169"/>
    <lineage>
        <taxon>Eukaryota</taxon>
        <taxon>Fungi</taxon>
        <taxon>Dikarya</taxon>
        <taxon>Ascomycota</taxon>
        <taxon>Pezizomycotina</taxon>
        <taxon>Dothideomycetes</taxon>
        <taxon>Dothideomycetes incertae sedis</taxon>
        <taxon>Botryosphaeriales</taxon>
        <taxon>Botryosphaeriaceae</taxon>
        <taxon>Botryosphaeria</taxon>
    </lineage>
</organism>
<reference evidence="1 3" key="1">
    <citation type="submission" date="2020-04" db="EMBL/GenBank/DDBJ databases">
        <title>Genome Assembly and Annotation of Botryosphaeria dothidea sdau 11-99, a Latent Pathogen of Apple Fruit Ring Rot in China.</title>
        <authorList>
            <person name="Yu C."/>
            <person name="Diao Y."/>
            <person name="Lu Q."/>
            <person name="Zhao J."/>
            <person name="Cui S."/>
            <person name="Peng C."/>
            <person name="He B."/>
            <person name="Liu H."/>
        </authorList>
    </citation>
    <scope>NUCLEOTIDE SEQUENCE [LARGE SCALE GENOMIC DNA]</scope>
    <source>
        <strain evidence="3">sdau11-99</strain>
        <strain evidence="1">Sdau11-99</strain>
    </source>
</reference>
<gene>
    <name evidence="2" type="ORF">GTA08_BOTSDO07070</name>
    <name evidence="1" type="ORF">GTA08_BOTSDO11265</name>
</gene>
<accession>A0A8H4N0E6</accession>
<dbReference type="OrthoDB" id="3255572at2759"/>
<keyword evidence="3" id="KW-1185">Reference proteome</keyword>
<dbReference type="EMBL" id="WWBZ02000082">
    <property type="protein sequence ID" value="KAF4301496.1"/>
    <property type="molecule type" value="Genomic_DNA"/>
</dbReference>
<dbReference type="EMBL" id="WWBZ02000040">
    <property type="protein sequence ID" value="KAF4305694.1"/>
    <property type="molecule type" value="Genomic_DNA"/>
</dbReference>
<name>A0A8H4N0E6_9PEZI</name>
<dbReference type="Proteomes" id="UP000572817">
    <property type="component" value="Unassembled WGS sequence"/>
</dbReference>